<evidence type="ECO:0000256" key="5">
    <source>
        <dbReference type="ARBA" id="ARBA00022989"/>
    </source>
</evidence>
<dbReference type="InterPro" id="IPR003416">
    <property type="entry name" value="MgtC/SapB/SrpB/YhiD_fam"/>
</dbReference>
<keyword evidence="10" id="KW-1185">Reference proteome</keyword>
<feature type="transmembrane region" description="Helical" evidence="7">
    <location>
        <begin position="15"/>
        <end position="32"/>
    </location>
</feature>
<evidence type="ECO:0000313" key="10">
    <source>
        <dbReference type="Proteomes" id="UP001198571"/>
    </source>
</evidence>
<organism evidence="9 10">
    <name type="scientific">Pseudogemmobacter faecipullorum</name>
    <dbReference type="NCBI Taxonomy" id="2755041"/>
    <lineage>
        <taxon>Bacteria</taxon>
        <taxon>Pseudomonadati</taxon>
        <taxon>Pseudomonadota</taxon>
        <taxon>Alphaproteobacteria</taxon>
        <taxon>Rhodobacterales</taxon>
        <taxon>Paracoccaceae</taxon>
        <taxon>Pseudogemmobacter</taxon>
    </lineage>
</organism>
<comment type="subcellular location">
    <subcellularLocation>
        <location evidence="7">Cell inner membrane</location>
        <topology evidence="7">Multi-pass membrane protein</topology>
    </subcellularLocation>
    <subcellularLocation>
        <location evidence="1">Cell membrane</location>
        <topology evidence="1">Multi-pass membrane protein</topology>
    </subcellularLocation>
</comment>
<evidence type="ECO:0000256" key="4">
    <source>
        <dbReference type="ARBA" id="ARBA00022692"/>
    </source>
</evidence>
<dbReference type="PANTHER" id="PTHR33778:SF1">
    <property type="entry name" value="MAGNESIUM TRANSPORTER YHID-RELATED"/>
    <property type="match status" value="1"/>
</dbReference>
<dbReference type="RefSeq" id="WP_226937052.1">
    <property type="nucleotide sequence ID" value="NZ_JACDXX010000017.1"/>
</dbReference>
<gene>
    <name evidence="9" type="ORF">H0485_16455</name>
</gene>
<keyword evidence="3" id="KW-1003">Cell membrane</keyword>
<dbReference type="PANTHER" id="PTHR33778">
    <property type="entry name" value="PROTEIN MGTC"/>
    <property type="match status" value="1"/>
</dbReference>
<accession>A0ABS8CQD7</accession>
<dbReference type="PRINTS" id="PR01837">
    <property type="entry name" value="MGTCSAPBPROT"/>
</dbReference>
<evidence type="ECO:0000256" key="1">
    <source>
        <dbReference type="ARBA" id="ARBA00004651"/>
    </source>
</evidence>
<proteinExistence type="inferred from homology"/>
<reference evidence="9 10" key="1">
    <citation type="submission" date="2020-07" db="EMBL/GenBank/DDBJ databases">
        <title>Pseudogemmobacter sp. nov., isolated from poultry manure in Taiwan.</title>
        <authorList>
            <person name="Lin S.-Y."/>
            <person name="Tang Y.-S."/>
            <person name="Young C.-C."/>
        </authorList>
    </citation>
    <scope>NUCLEOTIDE SEQUENCE [LARGE SCALE GENOMIC DNA]</scope>
    <source>
        <strain evidence="9 10">CC-YST710</strain>
    </source>
</reference>
<dbReference type="EMBL" id="JACDXX010000017">
    <property type="protein sequence ID" value="MCB5411584.1"/>
    <property type="molecule type" value="Genomic_DNA"/>
</dbReference>
<dbReference type="Proteomes" id="UP001198571">
    <property type="component" value="Unassembled WGS sequence"/>
</dbReference>
<evidence type="ECO:0000259" key="8">
    <source>
        <dbReference type="Pfam" id="PF02308"/>
    </source>
</evidence>
<evidence type="ECO:0000256" key="2">
    <source>
        <dbReference type="ARBA" id="ARBA00009298"/>
    </source>
</evidence>
<name>A0ABS8CQD7_9RHOB</name>
<comment type="similarity">
    <text evidence="2 7">Belongs to the MgtC/SapB family.</text>
</comment>
<evidence type="ECO:0000256" key="6">
    <source>
        <dbReference type="ARBA" id="ARBA00023136"/>
    </source>
</evidence>
<keyword evidence="4 7" id="KW-0812">Transmembrane</keyword>
<evidence type="ECO:0000313" key="9">
    <source>
        <dbReference type="EMBL" id="MCB5411584.1"/>
    </source>
</evidence>
<dbReference type="InterPro" id="IPR049177">
    <property type="entry name" value="MgtC_SapB_SrpB_YhiD_N"/>
</dbReference>
<evidence type="ECO:0000256" key="7">
    <source>
        <dbReference type="RuleBase" id="RU365041"/>
    </source>
</evidence>
<evidence type="ECO:0000256" key="3">
    <source>
        <dbReference type="ARBA" id="ARBA00022475"/>
    </source>
</evidence>
<keyword evidence="6 7" id="KW-0472">Membrane</keyword>
<protein>
    <recommendedName>
        <fullName evidence="7">Protein MgtC</fullName>
    </recommendedName>
</protein>
<dbReference type="Pfam" id="PF02308">
    <property type="entry name" value="MgtC"/>
    <property type="match status" value="1"/>
</dbReference>
<feature type="transmembrane region" description="Helical" evidence="7">
    <location>
        <begin position="131"/>
        <end position="148"/>
    </location>
</feature>
<feature type="transmembrane region" description="Helical" evidence="7">
    <location>
        <begin position="82"/>
        <end position="100"/>
    </location>
</feature>
<keyword evidence="5 7" id="KW-1133">Transmembrane helix</keyword>
<feature type="transmembrane region" description="Helical" evidence="7">
    <location>
        <begin position="44"/>
        <end position="62"/>
    </location>
</feature>
<comment type="caution">
    <text evidence="9">The sequence shown here is derived from an EMBL/GenBank/DDBJ whole genome shotgun (WGS) entry which is preliminary data.</text>
</comment>
<keyword evidence="7" id="KW-0997">Cell inner membrane</keyword>
<feature type="domain" description="MgtC/SapB/SrpB/YhiD N-terminal" evidence="8">
    <location>
        <begin position="19"/>
        <end position="150"/>
    </location>
</feature>
<sequence length="243" mass="26066">MTFDSLLMALQDYDVMLPLLCSLAAGASIGIERELNRKPAGIRTHALLCFAAALMTLLGLRLNEWYANFPAGMNMVTDMARMPHAILTGVGFLGAGVIFREGASVRGLTTAASLWLTAALGIVFGTGMIELGVIGTFCAVLVLVLLRISQRFAPPAPFARLKLEVTPEAHMDAARLKEILAGQGLGCGPIGYRLDGASGMRRYEAMITKRKPVSFPQGLVDLLGQTEGVREVSLTPALLDRHR</sequence>